<proteinExistence type="predicted"/>
<keyword evidence="4 5" id="KW-1015">Disulfide bond</keyword>
<feature type="signal peptide" evidence="6">
    <location>
        <begin position="1"/>
        <end position="21"/>
    </location>
</feature>
<dbReference type="CDD" id="cd00054">
    <property type="entry name" value="EGF_CA"/>
    <property type="match status" value="1"/>
</dbReference>
<evidence type="ECO:0000256" key="1">
    <source>
        <dbReference type="ARBA" id="ARBA00004613"/>
    </source>
</evidence>
<reference evidence="10" key="1">
    <citation type="submission" date="2025-08" db="UniProtKB">
        <authorList>
            <consortium name="RefSeq"/>
        </authorList>
    </citation>
    <scope>IDENTIFICATION</scope>
</reference>
<evidence type="ECO:0000256" key="4">
    <source>
        <dbReference type="ARBA" id="ARBA00023157"/>
    </source>
</evidence>
<dbReference type="Pfam" id="PF01823">
    <property type="entry name" value="MACPF"/>
    <property type="match status" value="1"/>
</dbReference>
<dbReference type="SMART" id="SM00457">
    <property type="entry name" value="MACPF"/>
    <property type="match status" value="1"/>
</dbReference>
<dbReference type="PROSITE" id="PS50026">
    <property type="entry name" value="EGF_3"/>
    <property type="match status" value="1"/>
</dbReference>
<dbReference type="PROSITE" id="PS01186">
    <property type="entry name" value="EGF_2"/>
    <property type="match status" value="1"/>
</dbReference>
<dbReference type="PROSITE" id="PS00022">
    <property type="entry name" value="EGF_1"/>
    <property type="match status" value="1"/>
</dbReference>
<evidence type="ECO:0000256" key="2">
    <source>
        <dbReference type="ARBA" id="ARBA00022525"/>
    </source>
</evidence>
<comment type="caution">
    <text evidence="5">Lacks conserved residue(s) required for the propagation of feature annotation.</text>
</comment>
<dbReference type="GeneID" id="136092292"/>
<evidence type="ECO:0000259" key="8">
    <source>
        <dbReference type="PROSITE" id="PS51412"/>
    </source>
</evidence>
<comment type="subcellular location">
    <subcellularLocation>
        <location evidence="1">Secreted</location>
    </subcellularLocation>
</comment>
<dbReference type="PROSITE" id="PS51412">
    <property type="entry name" value="MACPF_2"/>
    <property type="match status" value="1"/>
</dbReference>
<gene>
    <name evidence="10" type="primary">LOC136092292</name>
</gene>
<feature type="chain" id="PRO_5046803849" evidence="6">
    <location>
        <begin position="22"/>
        <end position="621"/>
    </location>
</feature>
<keyword evidence="3" id="KW-0204">Cytolysis</keyword>
<sequence>MFPLMLALMFMLVLHPSSVIAAPYCKAEWCNPNHEPYPNIGSIMTGYNILQGNPFTSSALHDPGFSTGYIFVPTYKTSSGAYALHGGVTVRQGVQCSLSSSSDIITTVEDYAKKIGAKSSQGSSFTSNLQFEVSAELKGVGVKTTIPPLIESAFSSSKEYKNNEIFFIQKRGVLTVHDATCATYTVRISPFDPPPFADGFVNGLMKLNNSIESKRELVANDFIREFGTHYLLQTTMGARTAVSRRYSQDEFKKSTDDQIQKCNEDRLKLTIAGIGNGRTSQSCNDIDNAASSNTVDGFERESVTSYGSKPAADLVSWSQQNFESPSPIKMELSSLLNLFTADHMNKHPSINYKAILKWFGPLYYNYCEKNKVELGIKSCDPQTQNSCGWNDNCIPRQQVCNNNPNKIGFTCCTPKCQLLPCKNGGTCKDITDISCTFQCSCPRGWQGTTCEEKVVFDDILRAEVERQMMLNSAKTNDEFRDILHRYLTGLYSNYFFTVNAYDEVTGSETHSVIGTYVQFIKTHKRNLVVGWAKKSSVFPPTAKLNEISAAVHRTVNGFNKEAKASAEKAWGVANSFKFPLVMTHVVRFGCGLRSKFSGVTSFQNFTVGGHDSSVVVMFGSP</sequence>
<name>A0ABM4DNU6_HYDVU</name>
<accession>A0ABM4DNU6</accession>
<evidence type="ECO:0000256" key="6">
    <source>
        <dbReference type="SAM" id="SignalP"/>
    </source>
</evidence>
<dbReference type="RefSeq" id="XP_065676237.1">
    <property type="nucleotide sequence ID" value="XM_065820165.1"/>
</dbReference>
<dbReference type="Gene3D" id="2.10.25.10">
    <property type="entry name" value="Laminin"/>
    <property type="match status" value="1"/>
</dbReference>
<evidence type="ECO:0000256" key="5">
    <source>
        <dbReference type="PROSITE-ProRule" id="PRU00076"/>
    </source>
</evidence>
<dbReference type="Proteomes" id="UP001652625">
    <property type="component" value="Chromosome 15"/>
</dbReference>
<keyword evidence="9" id="KW-1185">Reference proteome</keyword>
<keyword evidence="2" id="KW-0964">Secreted</keyword>
<dbReference type="PANTHER" id="PTHR45742">
    <property type="entry name" value="COMPLEMENT COMPONENT C6"/>
    <property type="match status" value="1"/>
</dbReference>
<dbReference type="PANTHER" id="PTHR45742:SF8">
    <property type="entry name" value="FLOCCULATION PROTEIN FLO11"/>
    <property type="match status" value="1"/>
</dbReference>
<evidence type="ECO:0000313" key="10">
    <source>
        <dbReference type="RefSeq" id="XP_065676237.1"/>
    </source>
</evidence>
<evidence type="ECO:0000313" key="9">
    <source>
        <dbReference type="Proteomes" id="UP001652625"/>
    </source>
</evidence>
<protein>
    <submittedName>
        <fullName evidence="10">Uncharacterized protein LOC136092292</fullName>
    </submittedName>
</protein>
<feature type="disulfide bond" evidence="5">
    <location>
        <begin position="441"/>
        <end position="450"/>
    </location>
</feature>
<dbReference type="InterPro" id="IPR020864">
    <property type="entry name" value="MACPF"/>
</dbReference>
<organism evidence="9 10">
    <name type="scientific">Hydra vulgaris</name>
    <name type="common">Hydra</name>
    <name type="synonym">Hydra attenuata</name>
    <dbReference type="NCBI Taxonomy" id="6087"/>
    <lineage>
        <taxon>Eukaryota</taxon>
        <taxon>Metazoa</taxon>
        <taxon>Cnidaria</taxon>
        <taxon>Hydrozoa</taxon>
        <taxon>Hydroidolina</taxon>
        <taxon>Anthoathecata</taxon>
        <taxon>Aplanulata</taxon>
        <taxon>Hydridae</taxon>
        <taxon>Hydra</taxon>
    </lineage>
</organism>
<dbReference type="InterPro" id="IPR000742">
    <property type="entry name" value="EGF"/>
</dbReference>
<keyword evidence="6" id="KW-0732">Signal</keyword>
<feature type="domain" description="EGF-like" evidence="7">
    <location>
        <begin position="413"/>
        <end position="451"/>
    </location>
</feature>
<dbReference type="SUPFAM" id="SSF57196">
    <property type="entry name" value="EGF/Laminin"/>
    <property type="match status" value="1"/>
</dbReference>
<evidence type="ECO:0000259" key="7">
    <source>
        <dbReference type="PROSITE" id="PS50026"/>
    </source>
</evidence>
<evidence type="ECO:0000256" key="3">
    <source>
        <dbReference type="ARBA" id="ARBA00022852"/>
    </source>
</evidence>
<keyword evidence="5" id="KW-0245">EGF-like domain</keyword>
<feature type="domain" description="MACPF" evidence="8">
    <location>
        <begin position="26"/>
        <end position="370"/>
    </location>
</feature>
<dbReference type="SMART" id="SM00181">
    <property type="entry name" value="EGF"/>
    <property type="match status" value="1"/>
</dbReference>